<evidence type="ECO:0000256" key="3">
    <source>
        <dbReference type="ARBA" id="ARBA00022989"/>
    </source>
</evidence>
<dbReference type="RefSeq" id="WP_307591648.1">
    <property type="nucleotide sequence ID" value="NZ_JAUSRV010000001.1"/>
</dbReference>
<evidence type="ECO:0000256" key="2">
    <source>
        <dbReference type="ARBA" id="ARBA00022692"/>
    </source>
</evidence>
<evidence type="ECO:0000256" key="1">
    <source>
        <dbReference type="ARBA" id="ARBA00004141"/>
    </source>
</evidence>
<keyword evidence="2 5" id="KW-0812">Transmembrane</keyword>
<feature type="transmembrane region" description="Helical" evidence="5">
    <location>
        <begin position="171"/>
        <end position="191"/>
    </location>
</feature>
<name>A0AAW8E904_VARPD</name>
<evidence type="ECO:0000313" key="6">
    <source>
        <dbReference type="EMBL" id="MDP9968979.1"/>
    </source>
</evidence>
<reference evidence="6" key="1">
    <citation type="submission" date="2023-07" db="EMBL/GenBank/DDBJ databases">
        <title>Sorghum-associated microbial communities from plants grown in Nebraska, USA.</title>
        <authorList>
            <person name="Schachtman D."/>
        </authorList>
    </citation>
    <scope>NUCLEOTIDE SEQUENCE</scope>
    <source>
        <strain evidence="6">DS3315</strain>
    </source>
</reference>
<dbReference type="InterPro" id="IPR002781">
    <property type="entry name" value="TM_pro_TauE-like"/>
</dbReference>
<evidence type="ECO:0000256" key="4">
    <source>
        <dbReference type="ARBA" id="ARBA00023136"/>
    </source>
</evidence>
<feature type="transmembrane region" description="Helical" evidence="5">
    <location>
        <begin position="231"/>
        <end position="248"/>
    </location>
</feature>
<feature type="transmembrane region" description="Helical" evidence="5">
    <location>
        <begin position="198"/>
        <end position="219"/>
    </location>
</feature>
<accession>A0AAW8E904</accession>
<keyword evidence="4 5" id="KW-0472">Membrane</keyword>
<feature type="transmembrane region" description="Helical" evidence="5">
    <location>
        <begin position="74"/>
        <end position="95"/>
    </location>
</feature>
<organism evidence="6 7">
    <name type="scientific">Variovorax paradoxus</name>
    <dbReference type="NCBI Taxonomy" id="34073"/>
    <lineage>
        <taxon>Bacteria</taxon>
        <taxon>Pseudomonadati</taxon>
        <taxon>Pseudomonadota</taxon>
        <taxon>Betaproteobacteria</taxon>
        <taxon>Burkholderiales</taxon>
        <taxon>Comamonadaceae</taxon>
        <taxon>Variovorax</taxon>
    </lineage>
</organism>
<feature type="transmembrane region" description="Helical" evidence="5">
    <location>
        <begin position="132"/>
        <end position="151"/>
    </location>
</feature>
<dbReference type="Proteomes" id="UP001224845">
    <property type="component" value="Unassembled WGS sequence"/>
</dbReference>
<dbReference type="EMBL" id="JAUSRV010000001">
    <property type="protein sequence ID" value="MDP9968979.1"/>
    <property type="molecule type" value="Genomic_DNA"/>
</dbReference>
<sequence length="249" mass="25989">MNATSLVGFLCIVGIGSYLQAFTGFALGIFVLGAVVLLQLLSLETTATAINIMMVVNTAIALRGKVHLMNRKLFARTLVGIIPGVPLGLWLLATLTARSTQFLQLALGVLVLLTGAMLFAQPKPRSSASSSGSFAIAGALGGVLGGLFSVPGPPVIYHFYVQPMALEQVRLTLLGIFGTISLLRLLLLLANGGLGPDALYLGTLSIPVVAAATALFMKYPPALSDTAVRRSAFVLLSGMGIVIFAMAWM</sequence>
<keyword evidence="3 5" id="KW-1133">Transmembrane helix</keyword>
<evidence type="ECO:0000256" key="5">
    <source>
        <dbReference type="RuleBase" id="RU363041"/>
    </source>
</evidence>
<feature type="transmembrane region" description="Helical" evidence="5">
    <location>
        <begin position="101"/>
        <end position="120"/>
    </location>
</feature>
<feature type="transmembrane region" description="Helical" evidence="5">
    <location>
        <begin position="46"/>
        <end position="62"/>
    </location>
</feature>
<keyword evidence="5" id="KW-1003">Cell membrane</keyword>
<comment type="caution">
    <text evidence="6">The sequence shown here is derived from an EMBL/GenBank/DDBJ whole genome shotgun (WGS) entry which is preliminary data.</text>
</comment>
<dbReference type="GO" id="GO:0005886">
    <property type="term" value="C:plasma membrane"/>
    <property type="evidence" value="ECO:0007669"/>
    <property type="project" value="UniProtKB-SubCell"/>
</dbReference>
<evidence type="ECO:0000313" key="7">
    <source>
        <dbReference type="Proteomes" id="UP001224845"/>
    </source>
</evidence>
<feature type="transmembrane region" description="Helical" evidence="5">
    <location>
        <begin position="7"/>
        <end position="40"/>
    </location>
</feature>
<comment type="subcellular location">
    <subcellularLocation>
        <location evidence="5">Cell membrane</location>
        <topology evidence="5">Multi-pass membrane protein</topology>
    </subcellularLocation>
    <subcellularLocation>
        <location evidence="1">Membrane</location>
        <topology evidence="1">Multi-pass membrane protein</topology>
    </subcellularLocation>
</comment>
<gene>
    <name evidence="6" type="ORF">J2W39_000202</name>
</gene>
<protein>
    <recommendedName>
        <fullName evidence="5">Probable membrane transporter protein</fullName>
    </recommendedName>
</protein>
<dbReference type="AlphaFoldDB" id="A0AAW8E904"/>
<proteinExistence type="inferred from homology"/>
<dbReference type="Pfam" id="PF01925">
    <property type="entry name" value="TauE"/>
    <property type="match status" value="1"/>
</dbReference>
<comment type="similarity">
    <text evidence="5">Belongs to the 4-toluene sulfonate uptake permease (TSUP) (TC 2.A.102) family.</text>
</comment>